<evidence type="ECO:0000313" key="3">
    <source>
        <dbReference type="EMBL" id="TQJ12539.1"/>
    </source>
</evidence>
<feature type="signal peptide" evidence="2">
    <location>
        <begin position="1"/>
        <end position="21"/>
    </location>
</feature>
<feature type="chain" id="PRO_5022225319" description="LppP/LprE lipoprotein" evidence="2">
    <location>
        <begin position="22"/>
        <end position="194"/>
    </location>
</feature>
<proteinExistence type="predicted"/>
<dbReference type="EMBL" id="VFMM01000002">
    <property type="protein sequence ID" value="TQJ12539.1"/>
    <property type="molecule type" value="Genomic_DNA"/>
</dbReference>
<evidence type="ECO:0000256" key="2">
    <source>
        <dbReference type="SAM" id="SignalP"/>
    </source>
</evidence>
<feature type="compositionally biased region" description="Polar residues" evidence="1">
    <location>
        <begin position="19"/>
        <end position="39"/>
    </location>
</feature>
<accession>A0A542EB52</accession>
<evidence type="ECO:0000256" key="1">
    <source>
        <dbReference type="SAM" id="MobiDB-lite"/>
    </source>
</evidence>
<dbReference type="AlphaFoldDB" id="A0A542EB52"/>
<keyword evidence="4" id="KW-1185">Reference proteome</keyword>
<gene>
    <name evidence="3" type="ORF">FB475_5486</name>
</gene>
<protein>
    <recommendedName>
        <fullName evidence="5">LppP/LprE lipoprotein</fullName>
    </recommendedName>
</protein>
<organism evidence="3 4">
    <name type="scientific">Kribbella jejuensis</name>
    <dbReference type="NCBI Taxonomy" id="236068"/>
    <lineage>
        <taxon>Bacteria</taxon>
        <taxon>Bacillati</taxon>
        <taxon>Actinomycetota</taxon>
        <taxon>Actinomycetes</taxon>
        <taxon>Propionibacteriales</taxon>
        <taxon>Kribbellaceae</taxon>
        <taxon>Kribbella</taxon>
    </lineage>
</organism>
<evidence type="ECO:0008006" key="5">
    <source>
        <dbReference type="Google" id="ProtNLM"/>
    </source>
</evidence>
<comment type="caution">
    <text evidence="3">The sequence shown here is derived from an EMBL/GenBank/DDBJ whole genome shotgun (WGS) entry which is preliminary data.</text>
</comment>
<dbReference type="OrthoDB" id="3830508at2"/>
<dbReference type="RefSeq" id="WP_141859388.1">
    <property type="nucleotide sequence ID" value="NZ_BAAAKA010000007.1"/>
</dbReference>
<feature type="region of interest" description="Disordered" evidence="1">
    <location>
        <begin position="19"/>
        <end position="62"/>
    </location>
</feature>
<keyword evidence="2" id="KW-0732">Signal</keyword>
<evidence type="ECO:0000313" key="4">
    <source>
        <dbReference type="Proteomes" id="UP000316298"/>
    </source>
</evidence>
<name>A0A542EB52_9ACTN</name>
<dbReference type="Proteomes" id="UP000316298">
    <property type="component" value="Unassembled WGS sequence"/>
</dbReference>
<reference evidence="3 4" key="1">
    <citation type="submission" date="2019-06" db="EMBL/GenBank/DDBJ databases">
        <title>Sequencing the genomes of 1000 actinobacteria strains.</title>
        <authorList>
            <person name="Klenk H.-P."/>
        </authorList>
    </citation>
    <scope>NUCLEOTIDE SEQUENCE [LARGE SCALE GENOMIC DNA]</scope>
    <source>
        <strain evidence="3 4">DSM 17305</strain>
    </source>
</reference>
<sequence length="194" mass="20063">MRWWAVTVSVLMLLVPGCSDTSGDNSSGTAPPAVTVTTEDTSEPVPEPTGAEPTQTRQDKPSIQIASLPIGGVPEDGANCNPISWLAGDIPNGVTIELGTPTFDPPGVFTLDQTGCPASSQSCEGLLWTSQDLPQCWVGFKQVGTEGTVTLVIPATATCETERQCAKLKSLGGSQITLTAQPPVTPPATETPTS</sequence>